<name>A0A4S8RRA8_9FLAO</name>
<accession>A0A4S8RRA8</accession>
<sequence>MHKIILLISLFILQNLFGQDDFEKIKLHLQSFDYVQELKSLRGKKFGSFETLVITDLLKRKLDFGYEHHRYILLPVSGNELRLNILVKNDSIIHGWLSYFNSVKKRHSHISEFKSDPIVVEDYVHRHNKFYKSKLGVIDFQEQLIEEYLVGFGCGYTGRDTSPKTKESMGWVKQRKKHKLNGNLISFSPELQTLGAMGLMSLNKLNDEQNRIIQHLLQRNSVINSCLADIYGMGETFSERINRNNNKTLKTLFNIK</sequence>
<dbReference type="Proteomes" id="UP000310406">
    <property type="component" value="Unassembled WGS sequence"/>
</dbReference>
<dbReference type="EMBL" id="SNTZ01000012">
    <property type="protein sequence ID" value="THV57629.1"/>
    <property type="molecule type" value="Genomic_DNA"/>
</dbReference>
<comment type="caution">
    <text evidence="1">The sequence shown here is derived from an EMBL/GenBank/DDBJ whole genome shotgun (WGS) entry which is preliminary data.</text>
</comment>
<gene>
    <name evidence="1" type="ORF">EZV76_14815</name>
</gene>
<evidence type="ECO:0000313" key="2">
    <source>
        <dbReference type="Proteomes" id="UP000310406"/>
    </source>
</evidence>
<keyword evidence="2" id="KW-1185">Reference proteome</keyword>
<protein>
    <submittedName>
        <fullName evidence="1">Uncharacterized protein</fullName>
    </submittedName>
</protein>
<reference evidence="1 2" key="1">
    <citation type="submission" date="2019-03" db="EMBL/GenBank/DDBJ databases">
        <title>Muricauda SCR12 sp.nov, a marine bacterium isolated from Pacific Ocean:the Okinawa trough.</title>
        <authorList>
            <person name="Liu L."/>
        </authorList>
    </citation>
    <scope>NUCLEOTIDE SEQUENCE [LARGE SCALE GENOMIC DNA]</scope>
    <source>
        <strain evidence="1 2">SCR12</strain>
    </source>
</reference>
<dbReference type="RefSeq" id="WP_136567348.1">
    <property type="nucleotide sequence ID" value="NZ_JBNZAV010000002.1"/>
</dbReference>
<evidence type="ECO:0000313" key="1">
    <source>
        <dbReference type="EMBL" id="THV57629.1"/>
    </source>
</evidence>
<dbReference type="AlphaFoldDB" id="A0A4S8RRA8"/>
<proteinExistence type="predicted"/>
<dbReference type="OrthoDB" id="1428619at2"/>
<organism evidence="1 2">
    <name type="scientific">Flagellimonas alvinocaridis</name>
    <dbReference type="NCBI Taxonomy" id="2530200"/>
    <lineage>
        <taxon>Bacteria</taxon>
        <taxon>Pseudomonadati</taxon>
        <taxon>Bacteroidota</taxon>
        <taxon>Flavobacteriia</taxon>
        <taxon>Flavobacteriales</taxon>
        <taxon>Flavobacteriaceae</taxon>
        <taxon>Flagellimonas</taxon>
    </lineage>
</organism>